<protein>
    <recommendedName>
        <fullName evidence="3">DUF4221 domain-containing protein</fullName>
    </recommendedName>
</protein>
<dbReference type="Proteomes" id="UP000199437">
    <property type="component" value="Unassembled WGS sequence"/>
</dbReference>
<dbReference type="EMBL" id="FOIR01000005">
    <property type="protein sequence ID" value="SEW42224.1"/>
    <property type="molecule type" value="Genomic_DNA"/>
</dbReference>
<dbReference type="InterPro" id="IPR025316">
    <property type="entry name" value="DUF4221"/>
</dbReference>
<dbReference type="RefSeq" id="WP_090260839.1">
    <property type="nucleotide sequence ID" value="NZ_FOIR01000005.1"/>
</dbReference>
<name>A0A1I0RM42_9BACT</name>
<dbReference type="PROSITE" id="PS51257">
    <property type="entry name" value="PROKAR_LIPOPROTEIN"/>
    <property type="match status" value="1"/>
</dbReference>
<gene>
    <name evidence="1" type="ORF">SAMN05216290_3802</name>
</gene>
<dbReference type="AlphaFoldDB" id="A0A1I0RM42"/>
<sequence length="403" mass="45380">MRLTLISFCALLALCSCGTKDSTNEAESTATLTTKVFKLVDKGTKSFPLDFESAVDITCSFRLDEIEGKEYFSFSNPSTKSINIYDYEKGEQINKLKLANEGPNAINLLFSLSFFPHSLDSIFISGFQDYYLVNSKAEVLKKLYNPKEQKYRANATPVYLMQATSYRNGKLIGPLKYSLINKGEGSSYFWGTIDLNTAQETFDLLNAETFIPNYGDMKTFIENSSKKLDPLRVSFAGDYTDLVTSTGISDSIYFIKSGKLVKTDYLSSPDIEITDYKTYLSLNRMEQLKNGVQTISEPIQPPHFAGLYLSPNKKFVYRILINKTRGEYVENLEKEMPRVQEALLLVYNTQSGETSSIALSVEELSLRPNHNSNAFASNAGLHILIKEQASENRVDFRVFGVED</sequence>
<accession>A0A1I0RM42</accession>
<dbReference type="OrthoDB" id="828261at2"/>
<dbReference type="GeneID" id="99988468"/>
<proteinExistence type="predicted"/>
<dbReference type="Pfam" id="PF13970">
    <property type="entry name" value="DUF4221"/>
    <property type="match status" value="1"/>
</dbReference>
<organism evidence="1 2">
    <name type="scientific">Roseivirga pacifica</name>
    <dbReference type="NCBI Taxonomy" id="1267423"/>
    <lineage>
        <taxon>Bacteria</taxon>
        <taxon>Pseudomonadati</taxon>
        <taxon>Bacteroidota</taxon>
        <taxon>Cytophagia</taxon>
        <taxon>Cytophagales</taxon>
        <taxon>Roseivirgaceae</taxon>
        <taxon>Roseivirga</taxon>
    </lineage>
</organism>
<reference evidence="2" key="1">
    <citation type="submission" date="2016-10" db="EMBL/GenBank/DDBJ databases">
        <authorList>
            <person name="Varghese N."/>
            <person name="Submissions S."/>
        </authorList>
    </citation>
    <scope>NUCLEOTIDE SEQUENCE [LARGE SCALE GENOMIC DNA]</scope>
    <source>
        <strain evidence="2">CGMCC 1.12402</strain>
    </source>
</reference>
<keyword evidence="2" id="KW-1185">Reference proteome</keyword>
<evidence type="ECO:0008006" key="3">
    <source>
        <dbReference type="Google" id="ProtNLM"/>
    </source>
</evidence>
<evidence type="ECO:0000313" key="2">
    <source>
        <dbReference type="Proteomes" id="UP000199437"/>
    </source>
</evidence>
<evidence type="ECO:0000313" key="1">
    <source>
        <dbReference type="EMBL" id="SEW42224.1"/>
    </source>
</evidence>